<dbReference type="AlphaFoldDB" id="A0AAP0MUP5"/>
<organism evidence="11 12">
    <name type="scientific">Citrus x changshan-huyou</name>
    <dbReference type="NCBI Taxonomy" id="2935761"/>
    <lineage>
        <taxon>Eukaryota</taxon>
        <taxon>Viridiplantae</taxon>
        <taxon>Streptophyta</taxon>
        <taxon>Embryophyta</taxon>
        <taxon>Tracheophyta</taxon>
        <taxon>Spermatophyta</taxon>
        <taxon>Magnoliopsida</taxon>
        <taxon>eudicotyledons</taxon>
        <taxon>Gunneridae</taxon>
        <taxon>Pentapetalae</taxon>
        <taxon>rosids</taxon>
        <taxon>malvids</taxon>
        <taxon>Sapindales</taxon>
        <taxon>Rutaceae</taxon>
        <taxon>Aurantioideae</taxon>
        <taxon>Citrus</taxon>
    </lineage>
</organism>
<comment type="caution">
    <text evidence="11">The sequence shown here is derived from an EMBL/GenBank/DDBJ whole genome shotgun (WGS) entry which is preliminary data.</text>
</comment>
<reference evidence="11 12" key="1">
    <citation type="submission" date="2024-05" db="EMBL/GenBank/DDBJ databases">
        <title>Haplotype-resolved chromosome-level genome assembly of Huyou (Citrus changshanensis).</title>
        <authorList>
            <person name="Miao C."/>
            <person name="Chen W."/>
            <person name="Wu Y."/>
            <person name="Wang L."/>
            <person name="Zhao S."/>
            <person name="Grierson D."/>
            <person name="Xu C."/>
            <person name="Chen K."/>
        </authorList>
    </citation>
    <scope>NUCLEOTIDE SEQUENCE [LARGE SCALE GENOMIC DNA]</scope>
    <source>
        <strain evidence="11">01-14</strain>
        <tissue evidence="11">Leaf</tissue>
    </source>
</reference>
<evidence type="ECO:0000313" key="12">
    <source>
        <dbReference type="Proteomes" id="UP001428341"/>
    </source>
</evidence>
<dbReference type="GO" id="GO:0005886">
    <property type="term" value="C:plasma membrane"/>
    <property type="evidence" value="ECO:0007669"/>
    <property type="project" value="UniProtKB-SubCell"/>
</dbReference>
<keyword evidence="7" id="KW-1133">Transmembrane helix</keyword>
<keyword evidence="12" id="KW-1185">Reference proteome</keyword>
<keyword evidence="6" id="KW-0677">Repeat</keyword>
<comment type="subcellular location">
    <subcellularLocation>
        <location evidence="1">Cell membrane</location>
        <topology evidence="1">Single-pass type I membrane protein</topology>
    </subcellularLocation>
</comment>
<sequence>MGGILSLLGKLTELKSLDLSSNKNNISFSINHLAPHSSRIRKIVFMFQFVHLESGFAPLWKFAIFPERSREQNNKSRPITSILRDPIPQRPQFDTFQNDSYVGNPKLCGFLLSKSYNIDEAPEPTRFHEEDDASSWFDWKFAKMGYVSGLVIGLLHRTHSICDW</sequence>
<protein>
    <submittedName>
        <fullName evidence="11">Uncharacterized protein</fullName>
    </submittedName>
</protein>
<comment type="similarity">
    <text evidence="2">Belongs to the RLP family.</text>
</comment>
<evidence type="ECO:0000256" key="5">
    <source>
        <dbReference type="ARBA" id="ARBA00022692"/>
    </source>
</evidence>
<evidence type="ECO:0000313" key="11">
    <source>
        <dbReference type="EMBL" id="KAK9221103.1"/>
    </source>
</evidence>
<evidence type="ECO:0000256" key="2">
    <source>
        <dbReference type="ARBA" id="ARBA00009592"/>
    </source>
</evidence>
<keyword evidence="4" id="KW-0433">Leucine-rich repeat</keyword>
<evidence type="ECO:0000256" key="7">
    <source>
        <dbReference type="ARBA" id="ARBA00022989"/>
    </source>
</evidence>
<evidence type="ECO:0000256" key="4">
    <source>
        <dbReference type="ARBA" id="ARBA00022614"/>
    </source>
</evidence>
<name>A0AAP0MUP5_9ROSI</name>
<dbReference type="Gene3D" id="3.80.10.10">
    <property type="entry name" value="Ribonuclease Inhibitor"/>
    <property type="match status" value="1"/>
</dbReference>
<evidence type="ECO:0000256" key="1">
    <source>
        <dbReference type="ARBA" id="ARBA00004251"/>
    </source>
</evidence>
<keyword evidence="5" id="KW-0812">Transmembrane</keyword>
<accession>A0AAP0MUP5</accession>
<keyword evidence="10" id="KW-0325">Glycoprotein</keyword>
<evidence type="ECO:0000256" key="10">
    <source>
        <dbReference type="ARBA" id="ARBA00023180"/>
    </source>
</evidence>
<evidence type="ECO:0000256" key="9">
    <source>
        <dbReference type="ARBA" id="ARBA00023170"/>
    </source>
</evidence>
<dbReference type="InterPro" id="IPR032675">
    <property type="entry name" value="LRR_dom_sf"/>
</dbReference>
<dbReference type="PANTHER" id="PTHR27004:SF428">
    <property type="entry name" value="OS01G0160600 PROTEIN"/>
    <property type="match status" value="1"/>
</dbReference>
<evidence type="ECO:0000256" key="6">
    <source>
        <dbReference type="ARBA" id="ARBA00022737"/>
    </source>
</evidence>
<keyword evidence="3" id="KW-1003">Cell membrane</keyword>
<keyword evidence="9" id="KW-0675">Receptor</keyword>
<dbReference type="EMBL" id="JBCGBO010000002">
    <property type="protein sequence ID" value="KAK9221103.1"/>
    <property type="molecule type" value="Genomic_DNA"/>
</dbReference>
<keyword evidence="8" id="KW-0472">Membrane</keyword>
<dbReference type="Proteomes" id="UP001428341">
    <property type="component" value="Unassembled WGS sequence"/>
</dbReference>
<evidence type="ECO:0000256" key="8">
    <source>
        <dbReference type="ARBA" id="ARBA00023136"/>
    </source>
</evidence>
<gene>
    <name evidence="11" type="ORF">WN944_009528</name>
</gene>
<evidence type="ECO:0000256" key="3">
    <source>
        <dbReference type="ARBA" id="ARBA00022475"/>
    </source>
</evidence>
<dbReference type="PANTHER" id="PTHR27004">
    <property type="entry name" value="RECEPTOR-LIKE PROTEIN 12 ISOFORM X1"/>
    <property type="match status" value="1"/>
</dbReference>
<proteinExistence type="inferred from homology"/>